<reference evidence="2" key="1">
    <citation type="submission" date="2024-07" db="EMBL/GenBank/DDBJ databases">
        <title>Halotolerant mesophilic bacterium Ornithinibacillus sp. 4-3, sp. nov., isolated from soil.</title>
        <authorList>
            <person name="Sidarenka A.V."/>
            <person name="Guliayeva D.E."/>
            <person name="Leanovich S.I."/>
            <person name="Hileuskaya K.S."/>
            <person name="Akhremchuk A.E."/>
            <person name="Sikolenko M.A."/>
            <person name="Valentovich L.N."/>
        </authorList>
    </citation>
    <scope>NUCLEOTIDE SEQUENCE</scope>
    <source>
        <strain evidence="2">4-3</strain>
    </source>
</reference>
<proteinExistence type="predicted"/>
<name>A0AB39HNA9_9BACI</name>
<protein>
    <submittedName>
        <fullName evidence="2">Uncharacterized protein</fullName>
    </submittedName>
</protein>
<accession>A0AB39HNA9</accession>
<gene>
    <name evidence="2" type="ORF">AB4Y30_13620</name>
</gene>
<keyword evidence="1" id="KW-0812">Transmembrane</keyword>
<evidence type="ECO:0000256" key="1">
    <source>
        <dbReference type="SAM" id="Phobius"/>
    </source>
</evidence>
<dbReference type="AlphaFoldDB" id="A0AB39HNA9"/>
<keyword evidence="1" id="KW-1133">Transmembrane helix</keyword>
<keyword evidence="1" id="KW-0472">Membrane</keyword>
<evidence type="ECO:0000313" key="2">
    <source>
        <dbReference type="EMBL" id="XDK32040.1"/>
    </source>
</evidence>
<organism evidence="2">
    <name type="scientific">Ornithinibacillus sp. 4-3</name>
    <dbReference type="NCBI Taxonomy" id="3231488"/>
    <lineage>
        <taxon>Bacteria</taxon>
        <taxon>Bacillati</taxon>
        <taxon>Bacillota</taxon>
        <taxon>Bacilli</taxon>
        <taxon>Bacillales</taxon>
        <taxon>Bacillaceae</taxon>
        <taxon>Ornithinibacillus</taxon>
    </lineage>
</organism>
<sequence>MKLEKVIIVLVVLGTIITLFWWQGMKEPSTKLPDQEEANFHKRIEDFFAAFESYYGYYGSTADQSELLFITIDEALREGEWTGQLQVISKQQSVEEKSYPINGITDGIMIEFYVDIDGDLVNFIGSFHEEASEFEIINWQEQGKVTFQAVDEMEYQQIYQQFIK</sequence>
<dbReference type="RefSeq" id="WP_368652763.1">
    <property type="nucleotide sequence ID" value="NZ_CP162599.1"/>
</dbReference>
<dbReference type="EMBL" id="CP162599">
    <property type="protein sequence ID" value="XDK32040.1"/>
    <property type="molecule type" value="Genomic_DNA"/>
</dbReference>
<feature type="transmembrane region" description="Helical" evidence="1">
    <location>
        <begin position="6"/>
        <end position="22"/>
    </location>
</feature>